<protein>
    <submittedName>
        <fullName evidence="12">Phosphoglucosamine mutase</fullName>
    </submittedName>
</protein>
<dbReference type="PANTHER" id="PTHR42946">
    <property type="entry name" value="PHOSPHOHEXOSE MUTASE"/>
    <property type="match status" value="1"/>
</dbReference>
<keyword evidence="5 7" id="KW-0460">Magnesium</keyword>
<dbReference type="SUPFAM" id="SSF53738">
    <property type="entry name" value="Phosphoglucomutase, first 3 domains"/>
    <property type="match status" value="3"/>
</dbReference>
<dbReference type="PROSITE" id="PS00710">
    <property type="entry name" value="PGM_PMM"/>
    <property type="match status" value="1"/>
</dbReference>
<dbReference type="InterPro" id="IPR005843">
    <property type="entry name" value="A-D-PHexomutase_C"/>
</dbReference>
<feature type="domain" description="Alpha-D-phosphohexomutase alpha/beta/alpha" evidence="10">
    <location>
        <begin position="154"/>
        <end position="255"/>
    </location>
</feature>
<keyword evidence="4 7" id="KW-0479">Metal-binding</keyword>
<dbReference type="InterPro" id="IPR016055">
    <property type="entry name" value="A-D-PHexomutase_a/b/a-I/II/III"/>
</dbReference>
<proteinExistence type="inferred from homology"/>
<evidence type="ECO:0000313" key="13">
    <source>
        <dbReference type="Proteomes" id="UP000777784"/>
    </source>
</evidence>
<keyword evidence="6" id="KW-0413">Isomerase</keyword>
<evidence type="ECO:0000256" key="2">
    <source>
        <dbReference type="ARBA" id="ARBA00010231"/>
    </source>
</evidence>
<dbReference type="EMBL" id="JAHJDP010000092">
    <property type="protein sequence ID" value="MBU2692454.1"/>
    <property type="molecule type" value="Genomic_DNA"/>
</dbReference>
<evidence type="ECO:0000256" key="6">
    <source>
        <dbReference type="ARBA" id="ARBA00023235"/>
    </source>
</evidence>
<dbReference type="GO" id="GO:0008966">
    <property type="term" value="F:phosphoglucosamine mutase activity"/>
    <property type="evidence" value="ECO:0007669"/>
    <property type="project" value="TreeGrafter"/>
</dbReference>
<feature type="domain" description="Alpha-D-phosphohexomutase C-terminal" evidence="8">
    <location>
        <begin position="370"/>
        <end position="443"/>
    </location>
</feature>
<dbReference type="PRINTS" id="PR00509">
    <property type="entry name" value="PGMPMM"/>
</dbReference>
<dbReference type="InterPro" id="IPR005844">
    <property type="entry name" value="A-D-PHexomutase_a/b/a-I"/>
</dbReference>
<dbReference type="Gene3D" id="3.30.310.50">
    <property type="entry name" value="Alpha-D-phosphohexomutase, C-terminal domain"/>
    <property type="match status" value="1"/>
</dbReference>
<dbReference type="Pfam" id="PF02878">
    <property type="entry name" value="PGM_PMM_I"/>
    <property type="match status" value="1"/>
</dbReference>
<dbReference type="GO" id="GO:0006048">
    <property type="term" value="P:UDP-N-acetylglucosamine biosynthetic process"/>
    <property type="evidence" value="ECO:0007669"/>
    <property type="project" value="TreeGrafter"/>
</dbReference>
<dbReference type="InterPro" id="IPR016066">
    <property type="entry name" value="A-D-PHexomutase_CS"/>
</dbReference>
<evidence type="ECO:0000256" key="5">
    <source>
        <dbReference type="ARBA" id="ARBA00022842"/>
    </source>
</evidence>
<organism evidence="12 13">
    <name type="scientific">Eiseniibacteriota bacterium</name>
    <dbReference type="NCBI Taxonomy" id="2212470"/>
    <lineage>
        <taxon>Bacteria</taxon>
        <taxon>Candidatus Eiseniibacteriota</taxon>
    </lineage>
</organism>
<dbReference type="SUPFAM" id="SSF55957">
    <property type="entry name" value="Phosphoglucomutase, C-terminal domain"/>
    <property type="match status" value="1"/>
</dbReference>
<comment type="cofactor">
    <cofactor evidence="1">
        <name>Mg(2+)</name>
        <dbReference type="ChEBI" id="CHEBI:18420"/>
    </cofactor>
</comment>
<feature type="domain" description="Alpha-D-phosphohexomutase alpha/beta/alpha" evidence="11">
    <location>
        <begin position="267"/>
        <end position="350"/>
    </location>
</feature>
<dbReference type="InterPro" id="IPR005841">
    <property type="entry name" value="Alpha-D-phosphohexomutase_SF"/>
</dbReference>
<evidence type="ECO:0000256" key="1">
    <source>
        <dbReference type="ARBA" id="ARBA00001946"/>
    </source>
</evidence>
<dbReference type="Pfam" id="PF00408">
    <property type="entry name" value="PGM_PMM_IV"/>
    <property type="match status" value="1"/>
</dbReference>
<comment type="similarity">
    <text evidence="2 7">Belongs to the phosphohexose mutase family.</text>
</comment>
<dbReference type="InterPro" id="IPR005846">
    <property type="entry name" value="A-D-PHexomutase_a/b/a-III"/>
</dbReference>
<name>A0A948W7C5_UNCEI</name>
<dbReference type="PANTHER" id="PTHR42946:SF1">
    <property type="entry name" value="PHOSPHOGLUCOMUTASE (ALPHA-D-GLUCOSE-1,6-BISPHOSPHATE-DEPENDENT)"/>
    <property type="match status" value="1"/>
</dbReference>
<evidence type="ECO:0000256" key="7">
    <source>
        <dbReference type="RuleBase" id="RU004326"/>
    </source>
</evidence>
<dbReference type="Proteomes" id="UP000777784">
    <property type="component" value="Unassembled WGS sequence"/>
</dbReference>
<dbReference type="GO" id="GO:0000287">
    <property type="term" value="F:magnesium ion binding"/>
    <property type="evidence" value="ECO:0007669"/>
    <property type="project" value="InterPro"/>
</dbReference>
<dbReference type="GO" id="GO:0009252">
    <property type="term" value="P:peptidoglycan biosynthetic process"/>
    <property type="evidence" value="ECO:0007669"/>
    <property type="project" value="TreeGrafter"/>
</dbReference>
<evidence type="ECO:0000259" key="8">
    <source>
        <dbReference type="Pfam" id="PF00408"/>
    </source>
</evidence>
<dbReference type="Pfam" id="PF02879">
    <property type="entry name" value="PGM_PMM_II"/>
    <property type="match status" value="1"/>
</dbReference>
<reference evidence="12" key="1">
    <citation type="submission" date="2021-05" db="EMBL/GenBank/DDBJ databases">
        <title>Energy efficiency and biological interactions define the core microbiome of deep oligotrophic groundwater.</title>
        <authorList>
            <person name="Mehrshad M."/>
            <person name="Lopez-Fernandez M."/>
            <person name="Bell E."/>
            <person name="Bernier-Latmani R."/>
            <person name="Bertilsson S."/>
            <person name="Dopson M."/>
        </authorList>
    </citation>
    <scope>NUCLEOTIDE SEQUENCE</scope>
    <source>
        <strain evidence="12">Modern_marine.mb.64</strain>
    </source>
</reference>
<dbReference type="InterPro" id="IPR050060">
    <property type="entry name" value="Phosphoglucosamine_mutase"/>
</dbReference>
<evidence type="ECO:0000259" key="10">
    <source>
        <dbReference type="Pfam" id="PF02879"/>
    </source>
</evidence>
<evidence type="ECO:0000259" key="11">
    <source>
        <dbReference type="Pfam" id="PF02880"/>
    </source>
</evidence>
<dbReference type="AlphaFoldDB" id="A0A948W7C5"/>
<comment type="caution">
    <text evidence="12">The sequence shown here is derived from an EMBL/GenBank/DDBJ whole genome shotgun (WGS) entry which is preliminary data.</text>
</comment>
<sequence>MPTLITSISGARGLVGDGLDACIIARLSASFGTLVGPGLIIIGRDSRPSGEHFAQVAGGALRGVGCDVCDLGIVTTPTVQVAVEEYGAAGGIVISASHNPPQWNALKFVGPDGRFLSPARAEILFRQYHENRFAWVPYERIGGTERRSDSVTRHIKRILQAFEKEELKKIRSGGFKVVVDAVRGAGGVLLLPLLEQLGVKVHPIDCEPDGQLPADPEPRTEVLGQLLETVRQVGADLGFRTDPDGDRLAVVTPGGEVLGEEWTLPLAAFQVLQSKKGPLVTNLSSSGRLEWVGSRFGVPVYRTPVGEAHVVLGILKYEALIGGEGNGGVIDPQIHLGRDSGVGIARLLALESSYPGGVAGASREFPSFFMVKVKLPAPDDLGELEDRLRGLFSAAPDRSDGLRWLVPGGWIHIRKSGTEPAMRLTAETATQAQLEEWVEKIRRVGRI</sequence>
<dbReference type="Gene3D" id="3.40.120.10">
    <property type="entry name" value="Alpha-D-Glucose-1,6-Bisphosphate, subunit A, domain 3"/>
    <property type="match status" value="3"/>
</dbReference>
<feature type="domain" description="Alpha-D-phosphohexomutase alpha/beta/alpha" evidence="9">
    <location>
        <begin position="9"/>
        <end position="133"/>
    </location>
</feature>
<dbReference type="InterPro" id="IPR005845">
    <property type="entry name" value="A-D-PHexomutase_a/b/a-II"/>
</dbReference>
<dbReference type="Pfam" id="PF02880">
    <property type="entry name" value="PGM_PMM_III"/>
    <property type="match status" value="1"/>
</dbReference>
<evidence type="ECO:0000256" key="3">
    <source>
        <dbReference type="ARBA" id="ARBA00022553"/>
    </source>
</evidence>
<evidence type="ECO:0000259" key="9">
    <source>
        <dbReference type="Pfam" id="PF02878"/>
    </source>
</evidence>
<dbReference type="GO" id="GO:0005829">
    <property type="term" value="C:cytosol"/>
    <property type="evidence" value="ECO:0007669"/>
    <property type="project" value="TreeGrafter"/>
</dbReference>
<accession>A0A948W7C5</accession>
<gene>
    <name evidence="12" type="ORF">KJ970_16140</name>
</gene>
<dbReference type="GO" id="GO:0004615">
    <property type="term" value="F:phosphomannomutase activity"/>
    <property type="evidence" value="ECO:0007669"/>
    <property type="project" value="TreeGrafter"/>
</dbReference>
<evidence type="ECO:0000313" key="12">
    <source>
        <dbReference type="EMBL" id="MBU2692454.1"/>
    </source>
</evidence>
<evidence type="ECO:0000256" key="4">
    <source>
        <dbReference type="ARBA" id="ARBA00022723"/>
    </source>
</evidence>
<keyword evidence="3" id="KW-0597">Phosphoprotein</keyword>
<dbReference type="InterPro" id="IPR036900">
    <property type="entry name" value="A-D-PHexomutase_C_sf"/>
</dbReference>
<dbReference type="GO" id="GO:0005975">
    <property type="term" value="P:carbohydrate metabolic process"/>
    <property type="evidence" value="ECO:0007669"/>
    <property type="project" value="InterPro"/>
</dbReference>